<feature type="non-terminal residue" evidence="1">
    <location>
        <position position="81"/>
    </location>
</feature>
<gene>
    <name evidence="1" type="ORF">Tci_922436</name>
</gene>
<reference evidence="1" key="1">
    <citation type="journal article" date="2019" name="Sci. Rep.">
        <title>Draft genome of Tanacetum cinerariifolium, the natural source of mosquito coil.</title>
        <authorList>
            <person name="Yamashiro T."/>
            <person name="Shiraishi A."/>
            <person name="Satake H."/>
            <person name="Nakayama K."/>
        </authorList>
    </citation>
    <scope>NUCLEOTIDE SEQUENCE</scope>
</reference>
<evidence type="ECO:0000313" key="1">
    <source>
        <dbReference type="EMBL" id="GFD50467.1"/>
    </source>
</evidence>
<dbReference type="AlphaFoldDB" id="A0A699WSK6"/>
<protein>
    <submittedName>
        <fullName evidence="1">Uncharacterized protein</fullName>
    </submittedName>
</protein>
<accession>A0A699WSK6</accession>
<organism evidence="1">
    <name type="scientific">Tanacetum cinerariifolium</name>
    <name type="common">Dalmatian daisy</name>
    <name type="synonym">Chrysanthemum cinerariifolium</name>
    <dbReference type="NCBI Taxonomy" id="118510"/>
    <lineage>
        <taxon>Eukaryota</taxon>
        <taxon>Viridiplantae</taxon>
        <taxon>Streptophyta</taxon>
        <taxon>Embryophyta</taxon>
        <taxon>Tracheophyta</taxon>
        <taxon>Spermatophyta</taxon>
        <taxon>Magnoliopsida</taxon>
        <taxon>eudicotyledons</taxon>
        <taxon>Gunneridae</taxon>
        <taxon>Pentapetalae</taxon>
        <taxon>asterids</taxon>
        <taxon>campanulids</taxon>
        <taxon>Asterales</taxon>
        <taxon>Asteraceae</taxon>
        <taxon>Asteroideae</taxon>
        <taxon>Anthemideae</taxon>
        <taxon>Anthemidinae</taxon>
        <taxon>Tanacetum</taxon>
    </lineage>
</organism>
<name>A0A699WSK6_TANCI</name>
<feature type="non-terminal residue" evidence="1">
    <location>
        <position position="1"/>
    </location>
</feature>
<comment type="caution">
    <text evidence="1">The sequence shown here is derived from an EMBL/GenBank/DDBJ whole genome shotgun (WGS) entry which is preliminary data.</text>
</comment>
<sequence>RARRVRGIVSRPYSCKAEDRKLRSCLVPRPGEAPETARLQAEAHGIRNECHNLCLDLPLLRSSLFLTVVLPLRTLDLSNPP</sequence>
<proteinExistence type="predicted"/>
<dbReference type="EMBL" id="BKCJ011757751">
    <property type="protein sequence ID" value="GFD50467.1"/>
    <property type="molecule type" value="Genomic_DNA"/>
</dbReference>